<dbReference type="Proteomes" id="UP001497680">
    <property type="component" value="Unassembled WGS sequence"/>
</dbReference>
<keyword evidence="2" id="KW-1185">Reference proteome</keyword>
<protein>
    <submittedName>
        <fullName evidence="1">Uncharacterized protein</fullName>
    </submittedName>
</protein>
<evidence type="ECO:0000313" key="1">
    <source>
        <dbReference type="EMBL" id="KAI6093137.1"/>
    </source>
</evidence>
<dbReference type="EMBL" id="MU394281">
    <property type="protein sequence ID" value="KAI6093137.1"/>
    <property type="molecule type" value="Genomic_DNA"/>
</dbReference>
<accession>A0ACC0DJY6</accession>
<evidence type="ECO:0000313" key="2">
    <source>
        <dbReference type="Proteomes" id="UP001497680"/>
    </source>
</evidence>
<gene>
    <name evidence="1" type="ORF">F4821DRAFT_222183</name>
</gene>
<sequence length="76" mass="8180">MTKNLLNPPHLDHNRPISNQLKTIATYLLSITTLSLTTNYYTMGCNCNTSGSCSCATSGNCGCETNCGCDNCPQKK</sequence>
<reference evidence="1 2" key="1">
    <citation type="journal article" date="2022" name="New Phytol.">
        <title>Ecological generalism drives hyperdiversity of secondary metabolite gene clusters in xylarialean endophytes.</title>
        <authorList>
            <person name="Franco M.E.E."/>
            <person name="Wisecaver J.H."/>
            <person name="Arnold A.E."/>
            <person name="Ju Y.M."/>
            <person name="Slot J.C."/>
            <person name="Ahrendt S."/>
            <person name="Moore L.P."/>
            <person name="Eastman K.E."/>
            <person name="Scott K."/>
            <person name="Konkel Z."/>
            <person name="Mondo S.J."/>
            <person name="Kuo A."/>
            <person name="Hayes R.D."/>
            <person name="Haridas S."/>
            <person name="Andreopoulos B."/>
            <person name="Riley R."/>
            <person name="LaButti K."/>
            <person name="Pangilinan J."/>
            <person name="Lipzen A."/>
            <person name="Amirebrahimi M."/>
            <person name="Yan J."/>
            <person name="Adam C."/>
            <person name="Keymanesh K."/>
            <person name="Ng V."/>
            <person name="Louie K."/>
            <person name="Northen T."/>
            <person name="Drula E."/>
            <person name="Henrissat B."/>
            <person name="Hsieh H.M."/>
            <person name="Youens-Clark K."/>
            <person name="Lutzoni F."/>
            <person name="Miadlikowska J."/>
            <person name="Eastwood D.C."/>
            <person name="Hamelin R.C."/>
            <person name="Grigoriev I.V."/>
            <person name="U'Ren J.M."/>
        </authorList>
    </citation>
    <scope>NUCLEOTIDE SEQUENCE [LARGE SCALE GENOMIC DNA]</scope>
    <source>
        <strain evidence="1 2">ER1909</strain>
    </source>
</reference>
<name>A0ACC0DJY6_9PEZI</name>
<organism evidence="1 2">
    <name type="scientific">Hypoxylon rubiginosum</name>
    <dbReference type="NCBI Taxonomy" id="110542"/>
    <lineage>
        <taxon>Eukaryota</taxon>
        <taxon>Fungi</taxon>
        <taxon>Dikarya</taxon>
        <taxon>Ascomycota</taxon>
        <taxon>Pezizomycotina</taxon>
        <taxon>Sordariomycetes</taxon>
        <taxon>Xylariomycetidae</taxon>
        <taxon>Xylariales</taxon>
        <taxon>Hypoxylaceae</taxon>
        <taxon>Hypoxylon</taxon>
    </lineage>
</organism>
<comment type="caution">
    <text evidence="1">The sequence shown here is derived from an EMBL/GenBank/DDBJ whole genome shotgun (WGS) entry which is preliminary data.</text>
</comment>
<proteinExistence type="predicted"/>